<sequence>MTNNNRAINLIFTRRVLNDLLVNGTSEVFNYVVQRYVNDPQDKTHGQIFSEIYHSLGEDNRNEYYYMNTLLNKLLVGIHSVHTTTALSQLHIGQHIADFVMLNGEGKVYEIKSDLDNFDRLHDQIQDYFSAFSKVSVLASIHEYDRVQKLLKDFGDMGEAVGIYVLSEDDTIFSKSRSKEPQQYNEYLSHTNMFKILRKKEYENIILDHFGEIPDVKPVFHFKACLKKFEEIPILEAQNYLVQELKKRNKITRVMFNDIPTELRSVVYFSQMYRKLPQLQELLQTNYAEEK</sequence>
<name>A0AAU9CZP4_9LACO</name>
<evidence type="ECO:0000313" key="1">
    <source>
        <dbReference type="EMBL" id="BDR55475.1"/>
    </source>
</evidence>
<evidence type="ECO:0008006" key="3">
    <source>
        <dbReference type="Google" id="ProtNLM"/>
    </source>
</evidence>
<dbReference type="InterPro" id="IPR047729">
    <property type="entry name" value="Sce7726-like"/>
</dbReference>
<dbReference type="RefSeq" id="WP_317696808.1">
    <property type="nucleotide sequence ID" value="NZ_AP026801.1"/>
</dbReference>
<gene>
    <name evidence="1" type="ORF">KIMC2_00370</name>
</gene>
<dbReference type="KEGG" id="xak:KIMC2_00370"/>
<keyword evidence="2" id="KW-1185">Reference proteome</keyword>
<evidence type="ECO:0000313" key="2">
    <source>
        <dbReference type="Proteomes" id="UP001321804"/>
    </source>
</evidence>
<proteinExistence type="predicted"/>
<dbReference type="NCBIfam" id="NF033832">
    <property type="entry name" value="sce7726_fam"/>
    <property type="match status" value="1"/>
</dbReference>
<reference evidence="1 2" key="1">
    <citation type="journal article" date="2023" name="Microbiol. Spectr.">
        <title>Symbiosis of Carpenter Bees with Uncharacterized Lactic Acid Bacteria Showing NAD Auxotrophy.</title>
        <authorList>
            <person name="Kawasaki S."/>
            <person name="Ozawa K."/>
            <person name="Mori T."/>
            <person name="Yamamoto A."/>
            <person name="Ito M."/>
            <person name="Ohkuma M."/>
            <person name="Sakamoto M."/>
            <person name="Matsutani M."/>
        </authorList>
    </citation>
    <scope>NUCLEOTIDE SEQUENCE [LARGE SCALE GENOMIC DNA]</scope>
    <source>
        <strain evidence="1 2">KimC2</strain>
    </source>
</reference>
<dbReference type="AlphaFoldDB" id="A0AAU9CZP4"/>
<dbReference type="Proteomes" id="UP001321804">
    <property type="component" value="Chromosome"/>
</dbReference>
<dbReference type="EMBL" id="AP026801">
    <property type="protein sequence ID" value="BDR55475.1"/>
    <property type="molecule type" value="Genomic_DNA"/>
</dbReference>
<accession>A0AAU9CZP4</accession>
<protein>
    <recommendedName>
        <fullName evidence="3">Sce7726 family protein</fullName>
    </recommendedName>
</protein>
<organism evidence="1 2">
    <name type="scientific">Xylocopilactobacillus apis</name>
    <dbReference type="NCBI Taxonomy" id="2932183"/>
    <lineage>
        <taxon>Bacteria</taxon>
        <taxon>Bacillati</taxon>
        <taxon>Bacillota</taxon>
        <taxon>Bacilli</taxon>
        <taxon>Lactobacillales</taxon>
        <taxon>Lactobacillaceae</taxon>
        <taxon>Xylocopilactobacillus</taxon>
    </lineage>
</organism>